<accession>A0ABR6WP92</accession>
<dbReference type="PROSITE" id="PS51186">
    <property type="entry name" value="GNAT"/>
    <property type="match status" value="1"/>
</dbReference>
<feature type="domain" description="N-acetyltransferase" evidence="1">
    <location>
        <begin position="1"/>
        <end position="154"/>
    </location>
</feature>
<reference evidence="2 3" key="1">
    <citation type="journal article" date="2020" name="mSystems">
        <title>Defining Genomic and Predicted Metabolic Features of the Acetobacterium Genus.</title>
        <authorList>
            <person name="Ross D.E."/>
            <person name="Marshall C.W."/>
            <person name="Gulliver D."/>
            <person name="May H.D."/>
            <person name="Norman R.S."/>
        </authorList>
    </citation>
    <scope>NUCLEOTIDE SEQUENCE [LARGE SCALE GENOMIC DNA]</scope>
    <source>
        <strain evidence="2 3">DSM 9173</strain>
    </source>
</reference>
<dbReference type="Gene3D" id="3.40.630.30">
    <property type="match status" value="1"/>
</dbReference>
<evidence type="ECO:0000313" key="2">
    <source>
        <dbReference type="EMBL" id="MBC3798146.1"/>
    </source>
</evidence>
<keyword evidence="3" id="KW-1185">Reference proteome</keyword>
<dbReference type="CDD" id="cd04301">
    <property type="entry name" value="NAT_SF"/>
    <property type="match status" value="1"/>
</dbReference>
<organism evidence="2 3">
    <name type="scientific">Acetobacterium tundrae</name>
    <dbReference type="NCBI Taxonomy" id="132932"/>
    <lineage>
        <taxon>Bacteria</taxon>
        <taxon>Bacillati</taxon>
        <taxon>Bacillota</taxon>
        <taxon>Clostridia</taxon>
        <taxon>Eubacteriales</taxon>
        <taxon>Eubacteriaceae</taxon>
        <taxon>Acetobacterium</taxon>
    </lineage>
</organism>
<protein>
    <submittedName>
        <fullName evidence="2">GNAT family N-acetyltransferase</fullName>
    </submittedName>
</protein>
<evidence type="ECO:0000259" key="1">
    <source>
        <dbReference type="PROSITE" id="PS51186"/>
    </source>
</evidence>
<dbReference type="EMBL" id="WJBB01000021">
    <property type="protein sequence ID" value="MBC3798146.1"/>
    <property type="molecule type" value="Genomic_DNA"/>
</dbReference>
<dbReference type="InterPro" id="IPR000182">
    <property type="entry name" value="GNAT_dom"/>
</dbReference>
<dbReference type="Proteomes" id="UP000653358">
    <property type="component" value="Unassembled WGS sequence"/>
</dbReference>
<sequence>MEFSIAADSDIEQLIQMRMLYIFEDFKKVTSDQKQAIEQQLPEYFKKHIGKDMIAFIAKEQNKIVATALLLKIEKPANPRSITGIIGEVLSVYTCTKYRRQGIAKLLMEMLLSYSKEQKIDFIELKATEDGYSLYKDLGFVDEKISYALMKYII</sequence>
<gene>
    <name evidence="2" type="ORF">GH807_13970</name>
</gene>
<name>A0ABR6WP92_9FIRM</name>
<proteinExistence type="predicted"/>
<dbReference type="SUPFAM" id="SSF55729">
    <property type="entry name" value="Acyl-CoA N-acyltransferases (Nat)"/>
    <property type="match status" value="1"/>
</dbReference>
<dbReference type="Pfam" id="PF00583">
    <property type="entry name" value="Acetyltransf_1"/>
    <property type="match status" value="1"/>
</dbReference>
<evidence type="ECO:0000313" key="3">
    <source>
        <dbReference type="Proteomes" id="UP000653358"/>
    </source>
</evidence>
<dbReference type="RefSeq" id="WP_148605611.1">
    <property type="nucleotide sequence ID" value="NZ_RXYB01000022.1"/>
</dbReference>
<comment type="caution">
    <text evidence="2">The sequence shown here is derived from an EMBL/GenBank/DDBJ whole genome shotgun (WGS) entry which is preliminary data.</text>
</comment>
<dbReference type="InterPro" id="IPR016181">
    <property type="entry name" value="Acyl_CoA_acyltransferase"/>
</dbReference>